<accession>A0A4E0QNC9</accession>
<keyword evidence="3" id="KW-1185">Reference proteome</keyword>
<evidence type="ECO:0000259" key="1">
    <source>
        <dbReference type="Pfam" id="PF13304"/>
    </source>
</evidence>
<dbReference type="EMBL" id="JSZA02000379">
    <property type="protein sequence ID" value="TGO01930.1"/>
    <property type="molecule type" value="Genomic_DNA"/>
</dbReference>
<dbReference type="Pfam" id="PF13304">
    <property type="entry name" value="AAA_21"/>
    <property type="match status" value="1"/>
</dbReference>
<dbReference type="AlphaFoldDB" id="A0A4E0QNC9"/>
<dbReference type="GO" id="GO:0016887">
    <property type="term" value="F:ATP hydrolysis activity"/>
    <property type="evidence" value="ECO:0007669"/>
    <property type="project" value="InterPro"/>
</dbReference>
<gene>
    <name evidence="2" type="ORF">PN36_34260</name>
</gene>
<dbReference type="Proteomes" id="UP000030428">
    <property type="component" value="Unassembled WGS sequence"/>
</dbReference>
<protein>
    <recommendedName>
        <fullName evidence="1">ATPase AAA-type core domain-containing protein</fullName>
    </recommendedName>
</protein>
<reference evidence="2 3" key="1">
    <citation type="journal article" date="2016" name="Front. Microbiol.">
        <title>Single-Cell (Meta-)Genomics of a Dimorphic Candidatus Thiomargarita nelsonii Reveals Genomic Plasticity.</title>
        <authorList>
            <person name="Flood B.E."/>
            <person name="Fliss P."/>
            <person name="Jones D.S."/>
            <person name="Dick G.J."/>
            <person name="Jain S."/>
            <person name="Kaster A.K."/>
            <person name="Winkel M."/>
            <person name="Mussmann M."/>
            <person name="Bailey J."/>
        </authorList>
    </citation>
    <scope>NUCLEOTIDE SEQUENCE [LARGE SCALE GENOMIC DNA]</scope>
    <source>
        <strain evidence="2">Hydrate Ridge</strain>
    </source>
</reference>
<dbReference type="SUPFAM" id="SSF52540">
    <property type="entry name" value="P-loop containing nucleoside triphosphate hydrolases"/>
    <property type="match status" value="1"/>
</dbReference>
<feature type="domain" description="ATPase AAA-type core" evidence="1">
    <location>
        <begin position="1"/>
        <end position="38"/>
    </location>
</feature>
<comment type="caution">
    <text evidence="2">The sequence shown here is derived from an EMBL/GenBank/DDBJ whole genome shotgun (WGS) entry which is preliminary data.</text>
</comment>
<dbReference type="InterPro" id="IPR027417">
    <property type="entry name" value="P-loop_NTPase"/>
</dbReference>
<evidence type="ECO:0000313" key="3">
    <source>
        <dbReference type="Proteomes" id="UP000030428"/>
    </source>
</evidence>
<evidence type="ECO:0000313" key="2">
    <source>
        <dbReference type="EMBL" id="TGO01930.1"/>
    </source>
</evidence>
<dbReference type="GO" id="GO:0005524">
    <property type="term" value="F:ATP binding"/>
    <property type="evidence" value="ECO:0007669"/>
    <property type="project" value="InterPro"/>
</dbReference>
<organism evidence="2 3">
    <name type="scientific">Candidatus Thiomargarita nelsonii</name>
    <dbReference type="NCBI Taxonomy" id="1003181"/>
    <lineage>
        <taxon>Bacteria</taxon>
        <taxon>Pseudomonadati</taxon>
        <taxon>Pseudomonadota</taxon>
        <taxon>Gammaproteobacteria</taxon>
        <taxon>Thiotrichales</taxon>
        <taxon>Thiotrichaceae</taxon>
        <taxon>Thiomargarita</taxon>
    </lineage>
</organism>
<sequence length="146" mass="16956">DEIDLHLHPKWQQRVLVDLIKTFPNTQFIVTTHSAPVLTTVKPENIVVLSYQEGQLTANSPSSNSYGAQAGRVLNEIMGIEQRPPAQFNEFTQLLEQYRDFIKRDQGERDEALNLRYKLNRLSGSDPELLKADMEIRRRRVLRRKV</sequence>
<dbReference type="Gene3D" id="3.40.50.300">
    <property type="entry name" value="P-loop containing nucleotide triphosphate hydrolases"/>
    <property type="match status" value="1"/>
</dbReference>
<name>A0A4E0QNC9_9GAMM</name>
<dbReference type="InterPro" id="IPR003959">
    <property type="entry name" value="ATPase_AAA_core"/>
</dbReference>
<proteinExistence type="predicted"/>
<feature type="non-terminal residue" evidence="2">
    <location>
        <position position="1"/>
    </location>
</feature>